<evidence type="ECO:0000256" key="3">
    <source>
        <dbReference type="ARBA" id="ARBA00022896"/>
    </source>
</evidence>
<dbReference type="SMART" id="SM00702">
    <property type="entry name" value="P4Hc"/>
    <property type="match status" value="1"/>
</dbReference>
<dbReference type="GO" id="GO:0031418">
    <property type="term" value="F:L-ascorbic acid binding"/>
    <property type="evidence" value="ECO:0007669"/>
    <property type="project" value="UniProtKB-KW"/>
</dbReference>
<dbReference type="Gene3D" id="1.10.472.10">
    <property type="entry name" value="Cyclin-like"/>
    <property type="match status" value="2"/>
</dbReference>
<evidence type="ECO:0000313" key="10">
    <source>
        <dbReference type="EMBL" id="OLP95235.1"/>
    </source>
</evidence>
<dbReference type="PANTHER" id="PTHR24014:SF4">
    <property type="entry name" value="2-OXOGLUTARATE AND IRON-DEPENDENT OXYGENASE DOMAIN-CONTAINING PROTEIN 2"/>
    <property type="match status" value="1"/>
</dbReference>
<feature type="domain" description="Fe2OG dioxygenase" evidence="9">
    <location>
        <begin position="1261"/>
        <end position="1361"/>
    </location>
</feature>
<keyword evidence="6" id="KW-0408">Iron</keyword>
<evidence type="ECO:0000256" key="1">
    <source>
        <dbReference type="ARBA" id="ARBA00001961"/>
    </source>
</evidence>
<feature type="region of interest" description="Disordered" evidence="8">
    <location>
        <begin position="446"/>
        <end position="541"/>
    </location>
</feature>
<dbReference type="EMBL" id="LSRX01000511">
    <property type="protein sequence ID" value="OLP95235.1"/>
    <property type="molecule type" value="Genomic_DNA"/>
</dbReference>
<feature type="compositionally biased region" description="Basic and acidic residues" evidence="8">
    <location>
        <begin position="305"/>
        <end position="319"/>
    </location>
</feature>
<dbReference type="InterPro" id="IPR006620">
    <property type="entry name" value="Pro_4_hyd_alph"/>
</dbReference>
<feature type="compositionally biased region" description="Polar residues" evidence="8">
    <location>
        <begin position="506"/>
        <end position="520"/>
    </location>
</feature>
<feature type="compositionally biased region" description="Basic and acidic residues" evidence="8">
    <location>
        <begin position="481"/>
        <end position="505"/>
    </location>
</feature>
<feature type="compositionally biased region" description="Low complexity" evidence="8">
    <location>
        <begin position="280"/>
        <end position="300"/>
    </location>
</feature>
<dbReference type="SUPFAM" id="SSF47954">
    <property type="entry name" value="Cyclin-like"/>
    <property type="match status" value="2"/>
</dbReference>
<feature type="region of interest" description="Disordered" evidence="8">
    <location>
        <begin position="73"/>
        <end position="149"/>
    </location>
</feature>
<proteinExistence type="predicted"/>
<sequence>MQLQRAGSMTSDTSPRCQAVRASAVTSSPEEGRTVGKQSMLSRYFASKHNSPSPEDRVQASLADVADGACRTLHSSSQRHKPCARQLLEGGSKCPPDGGANREQHDRAEKTFEGGNGPRSRPVQGDPQQEAPPRTGGDAAIFRPPSPRPLAEMTQFETRRGRILLFEPERLDAWIGRGIEKDYDTGRYLDLSTGKPLSKKDATSFEAYHARRLRRSRLGDKVDRYIRLVDKYVPQVSEEARVYIARFPHKVGEVLGQVRKIRKKIRKNRRKQQHQAVLQPTSSSTTTPGGAAAQAVPGEEPAGELETKEHRDILGHDDGEQLDGDTPPDWGEEVQRKRPSNQPPVLTHGRGEKQAAHRIVEKAPKLFQSFVSFPGELDGNILARGRDTTSREEFTSPLPLGEGHHQPNDRDLGIFTEKKIFTLCLNYHATPENQARDMPIDHHYTRRRGADASRAQDWEGETVGGEFVKLAGTPRRISTPTREDPARERDPPATKVEQDKDDNRGTTRASSETQPQQDTTPPAADKDNQENEELSSEEVAKDLALLDILNYKSADQTEDKKTRHKKDKKKKKKNKKEKCTKTTRHQAATVTSSEGAAQGQQGKGRHGGTFHVDPRSVGAAPACGPFTVATDSITQQRHTGQKGGKQPRDGDPDGQGQLRHSSQCTFVPAVLHRDPPPVNMMDGDAPWSLPQADRQETLTWMAQAFEVMSFPDTLLFDTALLLDRYYASLPKEDCNTAESQRRLLAAVCVALKTGSNAEPQLPLRQVVAHLGHDEVPFDDVIAAELIILRKLRFDVGTPTSRDFLEALGARLSNFQAPDRAQHLADFLLQLSLADAGLHYRYPHSMLAAAALLLALSVTCAPAAAQTAVLEDLELHFPEAADQHATLANCGRDLQSLWLMIFANQENMYLNHIRLKFSRANYRSVSTVRPPGAPIAIVPSKAPGMSGVGQPEEQHAAPRLSKPSLDSSVIPRHDEGAAKQGPISFCLPCGRVWKLPDPHNGLCTHCGSQVEVVDPEAHPASQLQWATLLSARLRILSQASWKVRGISAEHTCPPDHVRPFQFWQDAEIQKNALDRAGRSTAAMDCTGETDGNLAAARALKTSMPEVRKLTGGDVEGHFWWEKHEELLEAARKELGPLHEDVYHLCSSRGSELETASCLLPALRQALADASPAALRSQLVEVCRDAAGYAVYRFDIFAPDWCDRVLAELDHLEASGIPLRRPNGMNRYGAILSNLGFQEGLLQPLMRLVVKPLARELWPEWVDPMDCNETYGFVVRYRIGEDVELAEHADTSNVTLNVCLGKEFSGGELYFKGVRFTPSQDDVQEHSVFHSRGSALIHLGGHYHGARPITSGERSNLILWGTGDGGQVRIRPATPKSEAMHFTNNSLVQSLRASKARTYAATKMTSKICSADRRPRAASWCGQRLSARTVVPAQE</sequence>
<feature type="compositionally biased region" description="Basic and acidic residues" evidence="8">
    <location>
        <begin position="100"/>
        <end position="112"/>
    </location>
</feature>
<evidence type="ECO:0000259" key="9">
    <source>
        <dbReference type="PROSITE" id="PS51471"/>
    </source>
</evidence>
<comment type="cofactor">
    <cofactor evidence="1">
        <name>L-ascorbate</name>
        <dbReference type="ChEBI" id="CHEBI:38290"/>
    </cofactor>
</comment>
<feature type="compositionally biased region" description="Basic and acidic residues" evidence="8">
    <location>
        <begin position="446"/>
        <end position="457"/>
    </location>
</feature>
<evidence type="ECO:0000256" key="8">
    <source>
        <dbReference type="SAM" id="MobiDB-lite"/>
    </source>
</evidence>
<dbReference type="PROSITE" id="PS51471">
    <property type="entry name" value="FE2OG_OXY"/>
    <property type="match status" value="1"/>
</dbReference>
<dbReference type="SMART" id="SM01332">
    <property type="entry name" value="Cyclin_C"/>
    <property type="match status" value="1"/>
</dbReference>
<keyword evidence="3" id="KW-0847">Vitamin C</keyword>
<feature type="region of interest" description="Disordered" evidence="8">
    <location>
        <begin position="386"/>
        <end position="409"/>
    </location>
</feature>
<dbReference type="Pfam" id="PF02984">
    <property type="entry name" value="Cyclin_C"/>
    <property type="match status" value="1"/>
</dbReference>
<keyword evidence="4" id="KW-0223">Dioxygenase</keyword>
<gene>
    <name evidence="10" type="ORF">AK812_SmicGene22665</name>
</gene>
<evidence type="ECO:0000256" key="4">
    <source>
        <dbReference type="ARBA" id="ARBA00022964"/>
    </source>
</evidence>
<keyword evidence="5" id="KW-0560">Oxidoreductase</keyword>
<feature type="compositionally biased region" description="Polar residues" evidence="8">
    <location>
        <begin position="585"/>
        <end position="600"/>
    </location>
</feature>
<dbReference type="PANTHER" id="PTHR24014">
    <property type="entry name" value="2-OXOGLUTARATE AND IRON-DEPENDENT OXYGENASE DOMAIN-CONTAINING PROTEIN 2"/>
    <property type="match status" value="1"/>
</dbReference>
<organism evidence="10 11">
    <name type="scientific">Symbiodinium microadriaticum</name>
    <name type="common">Dinoflagellate</name>
    <name type="synonym">Zooxanthella microadriatica</name>
    <dbReference type="NCBI Taxonomy" id="2951"/>
    <lineage>
        <taxon>Eukaryota</taxon>
        <taxon>Sar</taxon>
        <taxon>Alveolata</taxon>
        <taxon>Dinophyceae</taxon>
        <taxon>Suessiales</taxon>
        <taxon>Symbiodiniaceae</taxon>
        <taxon>Symbiodinium</taxon>
    </lineage>
</organism>
<dbReference type="GO" id="GO:0016705">
    <property type="term" value="F:oxidoreductase activity, acting on paired donors, with incorporation or reduction of molecular oxygen"/>
    <property type="evidence" value="ECO:0007669"/>
    <property type="project" value="InterPro"/>
</dbReference>
<evidence type="ECO:0000313" key="11">
    <source>
        <dbReference type="Proteomes" id="UP000186817"/>
    </source>
</evidence>
<feature type="region of interest" description="Disordered" evidence="8">
    <location>
        <begin position="631"/>
        <end position="660"/>
    </location>
</feature>
<dbReference type="Pfam" id="PF25238">
    <property type="entry name" value="OGFOD2-like"/>
    <property type="match status" value="1"/>
</dbReference>
<accession>A0A1Q9DJ98</accession>
<dbReference type="InterPro" id="IPR036915">
    <property type="entry name" value="Cyclin-like_sf"/>
</dbReference>
<dbReference type="Pfam" id="PF00134">
    <property type="entry name" value="Cyclin_N"/>
    <property type="match status" value="1"/>
</dbReference>
<feature type="region of interest" description="Disordered" evidence="8">
    <location>
        <begin position="265"/>
        <end position="351"/>
    </location>
</feature>
<evidence type="ECO:0000256" key="2">
    <source>
        <dbReference type="ARBA" id="ARBA00022723"/>
    </source>
</evidence>
<name>A0A1Q9DJ98_SYMMI</name>
<dbReference type="InterPro" id="IPR006671">
    <property type="entry name" value="Cyclin_N"/>
</dbReference>
<keyword evidence="2" id="KW-0479">Metal-binding</keyword>
<evidence type="ECO:0000256" key="6">
    <source>
        <dbReference type="ARBA" id="ARBA00023004"/>
    </source>
</evidence>
<dbReference type="InterPro" id="IPR004367">
    <property type="entry name" value="Cyclin_C-dom"/>
</dbReference>
<keyword evidence="11" id="KW-1185">Reference proteome</keyword>
<feature type="region of interest" description="Disordered" evidence="8">
    <location>
        <begin position="1"/>
        <end position="59"/>
    </location>
</feature>
<protein>
    <submittedName>
        <fullName evidence="10">Putative PKHD-type hydroxylase</fullName>
    </submittedName>
</protein>
<feature type="region of interest" description="Disordered" evidence="8">
    <location>
        <begin position="556"/>
        <end position="609"/>
    </location>
</feature>
<keyword evidence="7" id="KW-0195">Cyclin</keyword>
<dbReference type="Proteomes" id="UP000186817">
    <property type="component" value="Unassembled WGS sequence"/>
</dbReference>
<feature type="compositionally biased region" description="Basic residues" evidence="8">
    <location>
        <begin position="562"/>
        <end position="584"/>
    </location>
</feature>
<reference evidence="10 11" key="1">
    <citation type="submission" date="2016-02" db="EMBL/GenBank/DDBJ databases">
        <title>Genome analysis of coral dinoflagellate symbionts highlights evolutionary adaptations to a symbiotic lifestyle.</title>
        <authorList>
            <person name="Aranda M."/>
            <person name="Li Y."/>
            <person name="Liew Y.J."/>
            <person name="Baumgarten S."/>
            <person name="Simakov O."/>
            <person name="Wilson M."/>
            <person name="Piel J."/>
            <person name="Ashoor H."/>
            <person name="Bougouffa S."/>
            <person name="Bajic V.B."/>
            <person name="Ryu T."/>
            <person name="Ravasi T."/>
            <person name="Bayer T."/>
            <person name="Micklem G."/>
            <person name="Kim H."/>
            <person name="Bhak J."/>
            <person name="Lajeunesse T.C."/>
            <person name="Voolstra C.R."/>
        </authorList>
    </citation>
    <scope>NUCLEOTIDE SEQUENCE [LARGE SCALE GENOMIC DNA]</scope>
    <source>
        <strain evidence="10 11">CCMP2467</strain>
    </source>
</reference>
<dbReference type="OrthoDB" id="1736837at2759"/>
<dbReference type="InterPro" id="IPR005123">
    <property type="entry name" value="Oxoglu/Fe-dep_dioxygenase_dom"/>
</dbReference>
<comment type="caution">
    <text evidence="10">The sequence shown here is derived from an EMBL/GenBank/DDBJ whole genome shotgun (WGS) entry which is preliminary data.</text>
</comment>
<dbReference type="Gene3D" id="2.60.120.620">
    <property type="entry name" value="q2cbj1_9rhob like domain"/>
    <property type="match status" value="1"/>
</dbReference>
<feature type="region of interest" description="Disordered" evidence="8">
    <location>
        <begin position="942"/>
        <end position="964"/>
    </location>
</feature>
<evidence type="ECO:0000256" key="7">
    <source>
        <dbReference type="ARBA" id="ARBA00023127"/>
    </source>
</evidence>
<evidence type="ECO:0000256" key="5">
    <source>
        <dbReference type="ARBA" id="ARBA00023002"/>
    </source>
</evidence>
<feature type="compositionally biased region" description="Polar residues" evidence="8">
    <location>
        <begin position="1"/>
        <end position="16"/>
    </location>
</feature>
<dbReference type="GO" id="GO:0051213">
    <property type="term" value="F:dioxygenase activity"/>
    <property type="evidence" value="ECO:0007669"/>
    <property type="project" value="UniProtKB-KW"/>
</dbReference>
<dbReference type="GO" id="GO:0005506">
    <property type="term" value="F:iron ion binding"/>
    <property type="evidence" value="ECO:0007669"/>
    <property type="project" value="InterPro"/>
</dbReference>